<dbReference type="Gene3D" id="2.40.160.60">
    <property type="entry name" value="Outer membrane protein transport protein (OMPP1/FadL/TodX)"/>
    <property type="match status" value="1"/>
</dbReference>
<comment type="similarity">
    <text evidence="2">Belongs to the OmpP1/FadL family.</text>
</comment>
<comment type="caution">
    <text evidence="9">The sequence shown here is derived from an EMBL/GenBank/DDBJ whole genome shotgun (WGS) entry which is preliminary data.</text>
</comment>
<dbReference type="PANTHER" id="PTHR35093">
    <property type="entry name" value="OUTER MEMBRANE PROTEIN NMB0088-RELATED"/>
    <property type="match status" value="1"/>
</dbReference>
<evidence type="ECO:0000256" key="3">
    <source>
        <dbReference type="ARBA" id="ARBA00022452"/>
    </source>
</evidence>
<evidence type="ECO:0000313" key="10">
    <source>
        <dbReference type="Proteomes" id="UP001205560"/>
    </source>
</evidence>
<proteinExistence type="inferred from homology"/>
<organism evidence="9 10">
    <name type="scientific">Massilia norwichensis</name>
    <dbReference type="NCBI Taxonomy" id="1442366"/>
    <lineage>
        <taxon>Bacteria</taxon>
        <taxon>Pseudomonadati</taxon>
        <taxon>Pseudomonadota</taxon>
        <taxon>Betaproteobacteria</taxon>
        <taxon>Burkholderiales</taxon>
        <taxon>Oxalobacteraceae</taxon>
        <taxon>Telluria group</taxon>
        <taxon>Massilia</taxon>
    </lineage>
</organism>
<evidence type="ECO:0000256" key="6">
    <source>
        <dbReference type="ARBA" id="ARBA00023136"/>
    </source>
</evidence>
<keyword evidence="5 8" id="KW-0732">Signal</keyword>
<accession>A0ABT2ACZ5</accession>
<evidence type="ECO:0000256" key="2">
    <source>
        <dbReference type="ARBA" id="ARBA00008163"/>
    </source>
</evidence>
<dbReference type="InterPro" id="IPR005017">
    <property type="entry name" value="OMPP1/FadL/TodX"/>
</dbReference>
<keyword evidence="7" id="KW-0998">Cell outer membrane</keyword>
<dbReference type="Pfam" id="PF03349">
    <property type="entry name" value="Toluene_X"/>
    <property type="match status" value="1"/>
</dbReference>
<dbReference type="SUPFAM" id="SSF56935">
    <property type="entry name" value="Porins"/>
    <property type="match status" value="1"/>
</dbReference>
<reference evidence="9 10" key="1">
    <citation type="submission" date="2022-08" db="EMBL/GenBank/DDBJ databases">
        <title>Reclassification of Massilia species as members of the genera Telluria, Duganella, Pseudoduganella, Mokoshia gen. nov. and Zemynaea gen. nov. using orthogonal and non-orthogonal genome-based approaches.</title>
        <authorList>
            <person name="Bowman J.P."/>
        </authorList>
    </citation>
    <scope>NUCLEOTIDE SEQUENCE [LARGE SCALE GENOMIC DNA]</scope>
    <source>
        <strain evidence="9 10">LMG 28164</strain>
    </source>
</reference>
<keyword evidence="3" id="KW-1134">Transmembrane beta strand</keyword>
<evidence type="ECO:0000256" key="7">
    <source>
        <dbReference type="ARBA" id="ARBA00023237"/>
    </source>
</evidence>
<keyword evidence="6" id="KW-0472">Membrane</keyword>
<evidence type="ECO:0000256" key="5">
    <source>
        <dbReference type="ARBA" id="ARBA00022729"/>
    </source>
</evidence>
<sequence length="541" mass="58488">MNSSSIAVPRRLAGLLAGGLALSAALPAQAGVTDNLATSATAMAMGNAVTADPPGIESIHFNPAGLARLKGTHNIDTVFIASIRNPNKFVTAPDIDIGGFKDDPINGTSSGPVRQAVAIPFLGVPKARLPGVMVPGLGFSYNAPGSKWTFGTLAYLSQAMSVDRTKDPNDPARFDGRLVHLQRLNYLSPTAAYQVSDTLRIGLAVPIAYANFAINTDFRAPNKLLGTVGQLQRALCPDGNGTVIDTLTFGLCGGGPEAMVDPFKRAANIDFDMHTSFDPTFNIGFLWEPKKWFAFGMVYQGGSDTAFRGRYTVHADPMLRGFVHGLNSSLLGPIVGAITGMPVDIPEYQSGNMSARIPFPWRVQAGVKLMATDYVQLNADVSYADWNKWSQLTFEFDQSVKLLEMARLFGYANSRQATFKMGFKSVLNYSFGTQINVTKKLSLRAGYEPRKSSIPGNQMSLLAPLPDTKLKSLGLRYKFDDGGEVNLTGSYMKGSYNIPARSDCNLNCDDFFNLIYNPYAATTVSGSLIVRYFGASYSRPY</sequence>
<dbReference type="RefSeq" id="WP_258847806.1">
    <property type="nucleotide sequence ID" value="NZ_JANUGX010000035.1"/>
</dbReference>
<name>A0ABT2ACZ5_9BURK</name>
<keyword evidence="10" id="KW-1185">Reference proteome</keyword>
<keyword evidence="4" id="KW-0812">Transmembrane</keyword>
<comment type="subcellular location">
    <subcellularLocation>
        <location evidence="1">Cell outer membrane</location>
        <topology evidence="1">Multi-pass membrane protein</topology>
    </subcellularLocation>
</comment>
<gene>
    <name evidence="9" type="ORF">NX782_22930</name>
</gene>
<dbReference type="EMBL" id="JANUGX010000035">
    <property type="protein sequence ID" value="MCS0592049.1"/>
    <property type="molecule type" value="Genomic_DNA"/>
</dbReference>
<protein>
    <submittedName>
        <fullName evidence="9">Outer membrane protein transport protein</fullName>
    </submittedName>
</protein>
<evidence type="ECO:0000256" key="1">
    <source>
        <dbReference type="ARBA" id="ARBA00004571"/>
    </source>
</evidence>
<dbReference type="PANTHER" id="PTHR35093:SF8">
    <property type="entry name" value="OUTER MEMBRANE PROTEIN NMB0088-RELATED"/>
    <property type="match status" value="1"/>
</dbReference>
<evidence type="ECO:0000256" key="8">
    <source>
        <dbReference type="SAM" id="SignalP"/>
    </source>
</evidence>
<feature type="chain" id="PRO_5046074503" evidence="8">
    <location>
        <begin position="31"/>
        <end position="541"/>
    </location>
</feature>
<evidence type="ECO:0000256" key="4">
    <source>
        <dbReference type="ARBA" id="ARBA00022692"/>
    </source>
</evidence>
<dbReference type="Proteomes" id="UP001205560">
    <property type="component" value="Unassembled WGS sequence"/>
</dbReference>
<evidence type="ECO:0000313" key="9">
    <source>
        <dbReference type="EMBL" id="MCS0592049.1"/>
    </source>
</evidence>
<feature type="signal peptide" evidence="8">
    <location>
        <begin position="1"/>
        <end position="30"/>
    </location>
</feature>